<evidence type="ECO:0000313" key="1">
    <source>
        <dbReference type="EMBL" id="EHP70793.1"/>
    </source>
</evidence>
<keyword evidence="2" id="KW-1185">Reference proteome</keyword>
<gene>
    <name evidence="1" type="ORF">MetMK1DRAFT_00012960</name>
</gene>
<accession>H2C3H2</accession>
<dbReference type="EMBL" id="JH597761">
    <property type="protein sequence ID" value="EHP70793.1"/>
    <property type="molecule type" value="Genomic_DNA"/>
</dbReference>
<organism evidence="1 2">
    <name type="scientific">Metallosphaera yellowstonensis MK1</name>
    <dbReference type="NCBI Taxonomy" id="671065"/>
    <lineage>
        <taxon>Archaea</taxon>
        <taxon>Thermoproteota</taxon>
        <taxon>Thermoprotei</taxon>
        <taxon>Sulfolobales</taxon>
        <taxon>Sulfolobaceae</taxon>
        <taxon>Metallosphaera</taxon>
    </lineage>
</organism>
<name>H2C3H2_9CREN</name>
<proteinExistence type="predicted"/>
<protein>
    <submittedName>
        <fullName evidence="1">Putative phosphoesterase, ICC</fullName>
    </submittedName>
</protein>
<dbReference type="Gene3D" id="3.60.21.10">
    <property type="match status" value="1"/>
</dbReference>
<reference evidence="1 2" key="1">
    <citation type="submission" date="2012-01" db="EMBL/GenBank/DDBJ databases">
        <title>Improved High-Quality Draft sequence of Metallosphaera yellowstonensis MK1.</title>
        <authorList>
            <consortium name="US DOE Joint Genome Institute"/>
            <person name="Lucas S."/>
            <person name="Han J."/>
            <person name="Cheng J.-F."/>
            <person name="Goodwin L."/>
            <person name="Pitluck S."/>
            <person name="Peters L."/>
            <person name="Teshima H."/>
            <person name="Detter J.C."/>
            <person name="Han C."/>
            <person name="Tapia R."/>
            <person name="Land M."/>
            <person name="Hauser L."/>
            <person name="Kyrpides N."/>
            <person name="Kozubal M."/>
            <person name="Macur R.E."/>
            <person name="Jay Z."/>
            <person name="Inskeep W."/>
            <person name="Woyke T."/>
        </authorList>
    </citation>
    <scope>NUCLEOTIDE SEQUENCE [LARGE SCALE GENOMIC DNA]</scope>
    <source>
        <strain evidence="1 2">MK1</strain>
    </source>
</reference>
<dbReference type="PANTHER" id="PTHR37523">
    <property type="entry name" value="METALLOPHOSPHOESTERASE"/>
    <property type="match status" value="1"/>
</dbReference>
<dbReference type="AlphaFoldDB" id="H2C3H2"/>
<evidence type="ECO:0000313" key="2">
    <source>
        <dbReference type="Proteomes" id="UP000003980"/>
    </source>
</evidence>
<dbReference type="SUPFAM" id="SSF56300">
    <property type="entry name" value="Metallo-dependent phosphatases"/>
    <property type="match status" value="1"/>
</dbReference>
<sequence>MKTHNRVIVGLFKKNKDSISNLFKIMFTTDIHGSDVIFKKFLNAGKMYKVDALIIGGDIAGKALIPVVEIGEGKYEIDGKVYGPEGMKQMVDNIRKEGNYYVIVDKKGLEDLKNDKRKVDEAFRTAMSEVVRGWVRVAEEKLKDYNIPLYVNLGNDDPTYLFEILDESKIMRRCEGLVVELGGHEMISFGYVNPTPWNTPRELPEDEIYRRLRDEALKLKDPYKAIFNVHAPPLNTNLDLAPLLDDNLKPVVRGGELVMVHVGSSSVRKVIEEFQPLIGLHGHIHESRAFDKLGRTLVLNPGSEHSEGILHAAYVVLESDKVKAHQFIIG</sequence>
<dbReference type="eggNOG" id="arCOG01145">
    <property type="taxonomic scope" value="Archaea"/>
</dbReference>
<dbReference type="STRING" id="671065.MetMK1DRAFT_00012960"/>
<dbReference type="PANTHER" id="PTHR37523:SF1">
    <property type="entry name" value="CALCINEURIN-LIKE PHOSPHOESTERASE DOMAIN-CONTAINING PROTEIN"/>
    <property type="match status" value="1"/>
</dbReference>
<dbReference type="HOGENOM" id="CLU_041441_5_0_2"/>
<dbReference type="Proteomes" id="UP000003980">
    <property type="component" value="Unassembled WGS sequence"/>
</dbReference>
<dbReference type="InterPro" id="IPR029052">
    <property type="entry name" value="Metallo-depent_PP-like"/>
</dbReference>